<feature type="region of interest" description="Disordered" evidence="1">
    <location>
        <begin position="1"/>
        <end position="20"/>
    </location>
</feature>
<gene>
    <name evidence="2" type="ORF">EHYA_04839</name>
</gene>
<dbReference type="PANTHER" id="PTHR38599:SF1">
    <property type="entry name" value="CUPIN DOMAIN PROTEIN (AFU_ORTHOLOGUE AFUA_3G13620)"/>
    <property type="match status" value="1"/>
</dbReference>
<dbReference type="SUPFAM" id="SSF51182">
    <property type="entry name" value="RmlC-like cupins"/>
    <property type="match status" value="1"/>
</dbReference>
<dbReference type="InterPro" id="IPR014710">
    <property type="entry name" value="RmlC-like_jellyroll"/>
</dbReference>
<accession>A0A401YRD1</accession>
<sequence length="99" mass="10641">MTMTVGLPPGDAGTPPHRRSGPVFGYMVEGEPARIIRAGEAFREPGGDVIHYRAGNNLADAWSRFVVVMVGVPGEPMLTLVEEGGLRERRGRRAARAVS</sequence>
<reference evidence="2 3" key="1">
    <citation type="submission" date="2018-12" db="EMBL/GenBank/DDBJ databases">
        <title>Draft genome sequence of Embleya hyalina NBRC 13850T.</title>
        <authorList>
            <person name="Komaki H."/>
            <person name="Hosoyama A."/>
            <person name="Kimura A."/>
            <person name="Ichikawa N."/>
            <person name="Tamura T."/>
        </authorList>
    </citation>
    <scope>NUCLEOTIDE SEQUENCE [LARGE SCALE GENOMIC DNA]</scope>
    <source>
        <strain evidence="2 3">NBRC 13850</strain>
    </source>
</reference>
<dbReference type="PANTHER" id="PTHR38599">
    <property type="entry name" value="CUPIN DOMAIN PROTEIN (AFU_ORTHOLOGUE AFUA_3G13620)"/>
    <property type="match status" value="1"/>
</dbReference>
<dbReference type="InterPro" id="IPR011051">
    <property type="entry name" value="RmlC_Cupin_sf"/>
</dbReference>
<dbReference type="EMBL" id="BIFH01000023">
    <property type="protein sequence ID" value="GCD97151.1"/>
    <property type="molecule type" value="Genomic_DNA"/>
</dbReference>
<name>A0A401YRD1_9ACTN</name>
<dbReference type="Proteomes" id="UP000286931">
    <property type="component" value="Unassembled WGS sequence"/>
</dbReference>
<evidence type="ECO:0000256" key="1">
    <source>
        <dbReference type="SAM" id="MobiDB-lite"/>
    </source>
</evidence>
<evidence type="ECO:0000313" key="3">
    <source>
        <dbReference type="Proteomes" id="UP000286931"/>
    </source>
</evidence>
<evidence type="ECO:0000313" key="2">
    <source>
        <dbReference type="EMBL" id="GCD97151.1"/>
    </source>
</evidence>
<organism evidence="2 3">
    <name type="scientific">Embleya hyalina</name>
    <dbReference type="NCBI Taxonomy" id="516124"/>
    <lineage>
        <taxon>Bacteria</taxon>
        <taxon>Bacillati</taxon>
        <taxon>Actinomycetota</taxon>
        <taxon>Actinomycetes</taxon>
        <taxon>Kitasatosporales</taxon>
        <taxon>Streptomycetaceae</taxon>
        <taxon>Embleya</taxon>
    </lineage>
</organism>
<keyword evidence="3" id="KW-1185">Reference proteome</keyword>
<dbReference type="Gene3D" id="2.60.120.10">
    <property type="entry name" value="Jelly Rolls"/>
    <property type="match status" value="1"/>
</dbReference>
<dbReference type="AlphaFoldDB" id="A0A401YRD1"/>
<protein>
    <submittedName>
        <fullName evidence="2">Cupin</fullName>
    </submittedName>
</protein>
<comment type="caution">
    <text evidence="2">The sequence shown here is derived from an EMBL/GenBank/DDBJ whole genome shotgun (WGS) entry which is preliminary data.</text>
</comment>
<proteinExistence type="predicted"/>